<proteinExistence type="predicted"/>
<evidence type="ECO:0000256" key="2">
    <source>
        <dbReference type="ARBA" id="ARBA00031845"/>
    </source>
</evidence>
<sequence length="933" mass="105985">MGPPNTTKAEKGMKAKSLLRFAAFLSTRLQDANDTTVAFEIQNHINGLPLQPNSLGPNVQTELDRLGTELWNFSTRMRRDSSAEINAEVLCLVRVFSFFLLDSAQGSITPRIDRNVRLMKVALKAAKYCLEHKSIVLALKMLERAAEYERQIESADEGASEEQRVVGSRLRMEYFILRIMLAWKQDRLDLAEYMFPKACLKDGLRDPTLMESLSDLLFEIGKSMLRCEQYEMAVKWLERAYDTLEDQDIETLSGDASELRLSIMHGLVKAFLGMKTDDARIRAWDITTLLDADFSDKMIVSLLKLELLSEDPHSDHEQYFTVLQRMGRSIVLNDANFKTIMHHIHKLKSKSPELACKILDNLISSRLYSADNLGWIEKAIITHIWILSSLPETTTILESLSNLLDSVSENVKDQLPGPATHAAHTLLWKRIEKLYGENQYEAAESWCRLSTHRVFKNSGESNLSKFSRKTILCALARQDFGAAREAFFQMSDSGKDAPLTRYLMYKVAIKGGDTDLALECLDIVCRESSKDATLLYACVLEAQQSGDRRQAVVALQKVLEKYQYSAPQGVHLPALLRCTARLLMAELDFKDDAAFDTSEELCRLFEGAAKQANKPNNRVSSSGEGDFISLELEWFSRNIYNLALKFCTDFHPIHLARLLGSCVEFITLLQKDGSTDINLILRRMFCYFLRASAYITLARAEDEPANSIQHYTDARKQIRAYRNALPSLLASDDLNDPARDDLISKHFELVKFELESTLKLSDWDAMDELFDACWKYENPKQYDTLADLVLVVYHRIIEVSAGSSYQEKVLAVLQKIINLTWRANSDDVLTLSRWIRCLFQLALSFNESVSLQCLDQAKIIAEMRKDTNQPYPATELSWLVATAFNRAVDLYCASDEKNCRLWAEKALTVASLVDDGGVLHAEMEQKFSGLTWE</sequence>
<dbReference type="GO" id="GO:0051321">
    <property type="term" value="P:meiotic cell cycle"/>
    <property type="evidence" value="ECO:0007669"/>
    <property type="project" value="UniProtKB-KW"/>
</dbReference>
<dbReference type="Gene3D" id="1.25.40.10">
    <property type="entry name" value="Tetratricopeptide repeat domain"/>
    <property type="match status" value="1"/>
</dbReference>
<dbReference type="PANTHER" id="PTHR40375">
    <property type="entry name" value="SPORULATION-SPECIFIC PROTEIN 22"/>
    <property type="match status" value="1"/>
</dbReference>
<comment type="caution">
    <text evidence="3">The sequence shown here is derived from an EMBL/GenBank/DDBJ whole genome shotgun (WGS) entry which is preliminary data.</text>
</comment>
<dbReference type="Pfam" id="PF08631">
    <property type="entry name" value="SPO22"/>
    <property type="match status" value="1"/>
</dbReference>
<gene>
    <name evidence="3" type="ORF">M501DRAFT_722085</name>
</gene>
<name>A0A9P4VTI6_9PEZI</name>
<dbReference type="EMBL" id="MU006094">
    <property type="protein sequence ID" value="KAF2839609.1"/>
    <property type="molecule type" value="Genomic_DNA"/>
</dbReference>
<dbReference type="OrthoDB" id="65716at2759"/>
<protein>
    <recommendedName>
        <fullName evidence="2">Protein ZIP4 homolog</fullName>
    </recommendedName>
</protein>
<reference evidence="3" key="1">
    <citation type="journal article" date="2020" name="Stud. Mycol.">
        <title>101 Dothideomycetes genomes: a test case for predicting lifestyles and emergence of pathogens.</title>
        <authorList>
            <person name="Haridas S."/>
            <person name="Albert R."/>
            <person name="Binder M."/>
            <person name="Bloem J."/>
            <person name="Labutti K."/>
            <person name="Salamov A."/>
            <person name="Andreopoulos B."/>
            <person name="Baker S."/>
            <person name="Barry K."/>
            <person name="Bills G."/>
            <person name="Bluhm B."/>
            <person name="Cannon C."/>
            <person name="Castanera R."/>
            <person name="Culley D."/>
            <person name="Daum C."/>
            <person name="Ezra D."/>
            <person name="Gonzalez J."/>
            <person name="Henrissat B."/>
            <person name="Kuo A."/>
            <person name="Liang C."/>
            <person name="Lipzen A."/>
            <person name="Lutzoni F."/>
            <person name="Magnuson J."/>
            <person name="Mondo S."/>
            <person name="Nolan M."/>
            <person name="Ohm R."/>
            <person name="Pangilinan J."/>
            <person name="Park H.-J."/>
            <person name="Ramirez L."/>
            <person name="Alfaro M."/>
            <person name="Sun H."/>
            <person name="Tritt A."/>
            <person name="Yoshinaga Y."/>
            <person name="Zwiers L.-H."/>
            <person name="Turgeon B."/>
            <person name="Goodwin S."/>
            <person name="Spatafora J."/>
            <person name="Crous P."/>
            <person name="Grigoriev I."/>
        </authorList>
    </citation>
    <scope>NUCLEOTIDE SEQUENCE</scope>
    <source>
        <strain evidence="3">CBS 101060</strain>
    </source>
</reference>
<dbReference type="InterPro" id="IPR039057">
    <property type="entry name" value="Spo22/ZIP4"/>
</dbReference>
<dbReference type="InterPro" id="IPR011990">
    <property type="entry name" value="TPR-like_helical_dom_sf"/>
</dbReference>
<dbReference type="PANTHER" id="PTHR40375:SF2">
    <property type="entry name" value="SPORULATION-SPECIFIC PROTEIN 22"/>
    <property type="match status" value="1"/>
</dbReference>
<keyword evidence="1" id="KW-0469">Meiosis</keyword>
<dbReference type="SUPFAM" id="SSF48452">
    <property type="entry name" value="TPR-like"/>
    <property type="match status" value="1"/>
</dbReference>
<dbReference type="InterPro" id="IPR013940">
    <property type="entry name" value="Spo22/ZIP4/TEX11"/>
</dbReference>
<accession>A0A9P4VTI6</accession>
<dbReference type="GO" id="GO:0090173">
    <property type="term" value="P:regulation of synaptonemal complex assembly"/>
    <property type="evidence" value="ECO:0007669"/>
    <property type="project" value="InterPro"/>
</dbReference>
<dbReference type="AlphaFoldDB" id="A0A9P4VTI6"/>
<keyword evidence="4" id="KW-1185">Reference proteome</keyword>
<evidence type="ECO:0000313" key="3">
    <source>
        <dbReference type="EMBL" id="KAF2839609.1"/>
    </source>
</evidence>
<evidence type="ECO:0000313" key="4">
    <source>
        <dbReference type="Proteomes" id="UP000799429"/>
    </source>
</evidence>
<organism evidence="3 4">
    <name type="scientific">Patellaria atrata CBS 101060</name>
    <dbReference type="NCBI Taxonomy" id="1346257"/>
    <lineage>
        <taxon>Eukaryota</taxon>
        <taxon>Fungi</taxon>
        <taxon>Dikarya</taxon>
        <taxon>Ascomycota</taxon>
        <taxon>Pezizomycotina</taxon>
        <taxon>Dothideomycetes</taxon>
        <taxon>Dothideomycetes incertae sedis</taxon>
        <taxon>Patellariales</taxon>
        <taxon>Patellariaceae</taxon>
        <taxon>Patellaria</taxon>
    </lineage>
</organism>
<evidence type="ECO:0000256" key="1">
    <source>
        <dbReference type="ARBA" id="ARBA00023254"/>
    </source>
</evidence>
<dbReference type="Proteomes" id="UP000799429">
    <property type="component" value="Unassembled WGS sequence"/>
</dbReference>